<name>A0A327WDR4_9BACT</name>
<reference evidence="1 2" key="1">
    <citation type="submission" date="2018-06" db="EMBL/GenBank/DDBJ databases">
        <title>Genomic Encyclopedia of Archaeal and Bacterial Type Strains, Phase II (KMG-II): from individual species to whole genera.</title>
        <authorList>
            <person name="Goeker M."/>
        </authorList>
    </citation>
    <scope>NUCLEOTIDE SEQUENCE [LARGE SCALE GENOMIC DNA]</scope>
    <source>
        <strain evidence="1 2">DSM 29821</strain>
    </source>
</reference>
<gene>
    <name evidence="1" type="ORF">CLV59_102230</name>
</gene>
<organism evidence="1 2">
    <name type="scientific">Chitinophaga dinghuensis</name>
    <dbReference type="NCBI Taxonomy" id="1539050"/>
    <lineage>
        <taxon>Bacteria</taxon>
        <taxon>Pseudomonadati</taxon>
        <taxon>Bacteroidota</taxon>
        <taxon>Chitinophagia</taxon>
        <taxon>Chitinophagales</taxon>
        <taxon>Chitinophagaceae</taxon>
        <taxon>Chitinophaga</taxon>
    </lineage>
</organism>
<dbReference type="Proteomes" id="UP000249819">
    <property type="component" value="Unassembled WGS sequence"/>
</dbReference>
<proteinExistence type="predicted"/>
<protein>
    <submittedName>
        <fullName evidence="1">Uncharacterized protein</fullName>
    </submittedName>
</protein>
<dbReference type="OrthoDB" id="1492038at2"/>
<sequence>MDNVEKLGQELAQVFFRIEERRNHWHSFTRDLTINTLKEVSTRFPMFDWVVDINEAWQNMESVYIMFNYSPSGIVEKNSNAVIQKMKKGGLLSFSQSRNGQIVTWVAYPFIDGITQDGPKNATLDTVEPEEVDKAYVLRFVEKFLEEMIGWENDSREEIGFMKKHR</sequence>
<dbReference type="AlphaFoldDB" id="A0A327WDR4"/>
<dbReference type="RefSeq" id="WP_111591180.1">
    <property type="nucleotide sequence ID" value="NZ_QLMA01000002.1"/>
</dbReference>
<keyword evidence="2" id="KW-1185">Reference proteome</keyword>
<dbReference type="EMBL" id="QLMA01000002">
    <property type="protein sequence ID" value="RAJ85526.1"/>
    <property type="molecule type" value="Genomic_DNA"/>
</dbReference>
<accession>A0A327WDR4</accession>
<evidence type="ECO:0000313" key="1">
    <source>
        <dbReference type="EMBL" id="RAJ85526.1"/>
    </source>
</evidence>
<evidence type="ECO:0000313" key="2">
    <source>
        <dbReference type="Proteomes" id="UP000249819"/>
    </source>
</evidence>
<comment type="caution">
    <text evidence="1">The sequence shown here is derived from an EMBL/GenBank/DDBJ whole genome shotgun (WGS) entry which is preliminary data.</text>
</comment>